<proteinExistence type="predicted"/>
<evidence type="ECO:0000313" key="2">
    <source>
        <dbReference type="Proteomes" id="UP000195570"/>
    </source>
</evidence>
<comment type="caution">
    <text evidence="1">The sequence shown here is derived from an EMBL/GenBank/DDBJ whole genome shotgun (WGS) entry which is preliminary data.</text>
</comment>
<dbReference type="RefSeq" id="XP_067078619.1">
    <property type="nucleotide sequence ID" value="XM_067222518.1"/>
</dbReference>
<dbReference type="Proteomes" id="UP000195570">
    <property type="component" value="Unassembled WGS sequence"/>
</dbReference>
<keyword evidence="2" id="KW-1185">Reference proteome</keyword>
<reference evidence="1" key="1">
    <citation type="submission" date="2016-09" db="EMBL/GenBank/DDBJ databases">
        <authorList>
            <person name="Hebert L."/>
            <person name="Moumen B."/>
        </authorList>
    </citation>
    <scope>NUCLEOTIDE SEQUENCE [LARGE SCALE GENOMIC DNA]</scope>
    <source>
        <strain evidence="1">OVI</strain>
    </source>
</reference>
<dbReference type="SMR" id="A0A1G4I644"/>
<protein>
    <submittedName>
        <fullName evidence="1">Uncharacterized protein</fullName>
    </submittedName>
</protein>
<evidence type="ECO:0000313" key="1">
    <source>
        <dbReference type="EMBL" id="SCU67281.1"/>
    </source>
</evidence>
<gene>
    <name evidence="1" type="ORF">TEOVI_000817900</name>
</gene>
<dbReference type="VEuPathDB" id="TriTrypDB:TEOVI_000817900"/>
<sequence>MTENIEAVMSDFWSNPADHFRPNLKALTLYAERQHYVDRWLHVKERWLAPWYLPWWSPLFQLGTWYSQRSRNLFLVENHLSYRPYKFRRNDEDRNNPY</sequence>
<organism evidence="1 2">
    <name type="scientific">Trypanosoma equiperdum</name>
    <dbReference type="NCBI Taxonomy" id="5694"/>
    <lineage>
        <taxon>Eukaryota</taxon>
        <taxon>Discoba</taxon>
        <taxon>Euglenozoa</taxon>
        <taxon>Kinetoplastea</taxon>
        <taxon>Metakinetoplastina</taxon>
        <taxon>Trypanosomatida</taxon>
        <taxon>Trypanosomatidae</taxon>
        <taxon>Trypanosoma</taxon>
    </lineage>
</organism>
<accession>A0A1G4I644</accession>
<dbReference type="EMBL" id="CZPT02000714">
    <property type="protein sequence ID" value="SCU67281.1"/>
    <property type="molecule type" value="Genomic_DNA"/>
</dbReference>
<name>A0A1G4I644_TRYEQ</name>
<dbReference type="AlphaFoldDB" id="A0A1G4I644"/>
<dbReference type="GeneID" id="92382113"/>